<evidence type="ECO:0000313" key="2">
    <source>
        <dbReference type="EMBL" id="MBL0745140.1"/>
    </source>
</evidence>
<keyword evidence="3" id="KW-1185">Reference proteome</keyword>
<name>A0ABS1L099_9BACT</name>
<proteinExistence type="predicted"/>
<dbReference type="Proteomes" id="UP000613030">
    <property type="component" value="Unassembled WGS sequence"/>
</dbReference>
<organism evidence="2 3">
    <name type="scientific">Chryseolinea lacunae</name>
    <dbReference type="NCBI Taxonomy" id="2801331"/>
    <lineage>
        <taxon>Bacteria</taxon>
        <taxon>Pseudomonadati</taxon>
        <taxon>Bacteroidota</taxon>
        <taxon>Cytophagia</taxon>
        <taxon>Cytophagales</taxon>
        <taxon>Fulvivirgaceae</taxon>
        <taxon>Chryseolinea</taxon>
    </lineage>
</organism>
<dbReference type="Pfam" id="PF07463">
    <property type="entry name" value="NUMOD4"/>
    <property type="match status" value="1"/>
</dbReference>
<comment type="caution">
    <text evidence="2">The sequence shown here is derived from an EMBL/GenBank/DDBJ whole genome shotgun (WGS) entry which is preliminary data.</text>
</comment>
<protein>
    <recommendedName>
        <fullName evidence="1">NUMOD4 domain-containing protein</fullName>
    </recommendedName>
</protein>
<dbReference type="SUPFAM" id="SSF54060">
    <property type="entry name" value="His-Me finger endonucleases"/>
    <property type="match status" value="1"/>
</dbReference>
<dbReference type="InterPro" id="IPR010902">
    <property type="entry name" value="NUMOD4"/>
</dbReference>
<accession>A0ABS1L099</accession>
<sequence length="190" mass="21998">MAKTTKQPKFKALSGETWKELKLKKGTTTKRYAVSDKGRIVSFKEKLEDGYALKPRLTQGYPSITIGREETRQNYYIHRLVAEYFCKQASPTYNFVIHVDHKKENNKSANLKWVKHDDQIKHALKDPNVMVRMNPDEGPKLTADKVKSIKVALFKSKKQPTLKALAKKYRVSDMQIHRIKTGENWGHVKV</sequence>
<dbReference type="InterPro" id="IPR044925">
    <property type="entry name" value="His-Me_finger_sf"/>
</dbReference>
<reference evidence="2 3" key="1">
    <citation type="submission" date="2021-01" db="EMBL/GenBank/DDBJ databases">
        <title>Chryseolinea sp. Jin1 Genome sequencing and assembly.</title>
        <authorList>
            <person name="Kim I."/>
        </authorList>
    </citation>
    <scope>NUCLEOTIDE SEQUENCE [LARGE SCALE GENOMIC DNA]</scope>
    <source>
        <strain evidence="2 3">Jin1</strain>
    </source>
</reference>
<dbReference type="Gene3D" id="3.90.75.20">
    <property type="match status" value="1"/>
</dbReference>
<gene>
    <name evidence="2" type="ORF">JI741_28175</name>
</gene>
<dbReference type="RefSeq" id="WP_202015393.1">
    <property type="nucleotide sequence ID" value="NZ_JAERRB010000014.1"/>
</dbReference>
<evidence type="ECO:0000313" key="3">
    <source>
        <dbReference type="Proteomes" id="UP000613030"/>
    </source>
</evidence>
<dbReference type="EMBL" id="JAERRB010000014">
    <property type="protein sequence ID" value="MBL0745140.1"/>
    <property type="molecule type" value="Genomic_DNA"/>
</dbReference>
<feature type="domain" description="NUMOD4" evidence="1">
    <location>
        <begin position="16"/>
        <end position="66"/>
    </location>
</feature>
<evidence type="ECO:0000259" key="1">
    <source>
        <dbReference type="Pfam" id="PF07463"/>
    </source>
</evidence>